<dbReference type="GO" id="GO:0006357">
    <property type="term" value="P:regulation of transcription by RNA polymerase II"/>
    <property type="evidence" value="ECO:0007669"/>
    <property type="project" value="InterPro"/>
</dbReference>
<evidence type="ECO:0000256" key="9">
    <source>
        <dbReference type="SAM" id="MobiDB-lite"/>
    </source>
</evidence>
<evidence type="ECO:0000313" key="11">
    <source>
        <dbReference type="Proteomes" id="UP000606974"/>
    </source>
</evidence>
<feature type="region of interest" description="Disordered" evidence="9">
    <location>
        <begin position="179"/>
        <end position="218"/>
    </location>
</feature>
<keyword evidence="5 8" id="KW-0804">Transcription</keyword>
<dbReference type="AlphaFoldDB" id="A0A8H7EB57"/>
<evidence type="ECO:0000256" key="4">
    <source>
        <dbReference type="ARBA" id="ARBA00023015"/>
    </source>
</evidence>
<dbReference type="Gene3D" id="3.10.450.580">
    <property type="entry name" value="Mediator complex, subunit Med6"/>
    <property type="match status" value="1"/>
</dbReference>
<comment type="subcellular location">
    <subcellularLocation>
        <location evidence="1 8">Nucleus</location>
    </subcellularLocation>
</comment>
<dbReference type="GO" id="GO:0003712">
    <property type="term" value="F:transcription coregulator activity"/>
    <property type="evidence" value="ECO:0007669"/>
    <property type="project" value="InterPro"/>
</dbReference>
<keyword evidence="8" id="KW-0010">Activator</keyword>
<name>A0A8H7EB57_9EURO</name>
<evidence type="ECO:0000256" key="2">
    <source>
        <dbReference type="ARBA" id="ARBA00007526"/>
    </source>
</evidence>
<keyword evidence="4 8" id="KW-0805">Transcription regulation</keyword>
<comment type="function">
    <text evidence="8">Component of the Mediator complex, a coactivator involved in the regulated transcription of nearly all RNA polymerase II-dependent genes. Mediator functions as a bridge to convey information from gene-specific regulatory proteins to the basal RNA polymerase II transcription machinery. Mediator is recruited to promoters by direct interactions with regulatory proteins and serves as a scaffold for the assembly of a functional preinitiation complex with RNA polymerase II and the general transcription factors.</text>
</comment>
<evidence type="ECO:0000256" key="7">
    <source>
        <dbReference type="ARBA" id="ARBA00031259"/>
    </source>
</evidence>
<dbReference type="GO" id="GO:0016592">
    <property type="term" value="C:mediator complex"/>
    <property type="evidence" value="ECO:0007669"/>
    <property type="project" value="InterPro"/>
</dbReference>
<dbReference type="Pfam" id="PF04934">
    <property type="entry name" value="Med6"/>
    <property type="match status" value="1"/>
</dbReference>
<evidence type="ECO:0000256" key="6">
    <source>
        <dbReference type="ARBA" id="ARBA00023242"/>
    </source>
</evidence>
<feature type="compositionally biased region" description="Polar residues" evidence="9">
    <location>
        <begin position="203"/>
        <end position="218"/>
    </location>
</feature>
<evidence type="ECO:0000256" key="5">
    <source>
        <dbReference type="ARBA" id="ARBA00023163"/>
    </source>
</evidence>
<keyword evidence="6 8" id="KW-0539">Nucleus</keyword>
<comment type="subunit">
    <text evidence="8">Component of the Mediator complex.</text>
</comment>
<dbReference type="Proteomes" id="UP000606974">
    <property type="component" value="Unassembled WGS sequence"/>
</dbReference>
<protein>
    <recommendedName>
        <fullName evidence="3 8">Mediator of RNA polymerase II transcription subunit 6</fullName>
    </recommendedName>
    <alternativeName>
        <fullName evidence="7 8">Mediator complex subunit 6</fullName>
    </alternativeName>
</protein>
<sequence length="338" mass="37901">METEQEQKLDELFYRDSQWIADNGRYVHENNVLFYFAQSPFFDRQSNNNSVFLQAISDPRFSNWLVTRENFEAQLRRIAGTEYVVTHDPIASKVRYKDGEFSNIWVIQKQARRKRPGQEDEVTPLAMYYIVGDAIYQAPTIAKLIGNRMLSTVTSLNKLLATAAPLPVYSAAYGHTYLTPSQKASNPKQTGLSQQSREDTSMLDVQSATQPMESASNHDYSEFEDTQMFLEALNLSSRYGKEYMDDAPLVGEPGNFRTSKVRDTAAPPKENPTTDRQPSAQSKEKSPAPSPPPPIQTEVPQAVGKKSAKGGDRSPTTPGGREKPKRRKSRPAVTPTEA</sequence>
<accession>A0A8H7EB57</accession>
<reference evidence="10" key="1">
    <citation type="submission" date="2020-02" db="EMBL/GenBank/DDBJ databases">
        <authorList>
            <person name="Palmer J.M."/>
        </authorList>
    </citation>
    <scope>NUCLEOTIDE SEQUENCE</scope>
    <source>
        <strain evidence="10">EPUS1.4</strain>
        <tissue evidence="10">Thallus</tissue>
    </source>
</reference>
<evidence type="ECO:0000256" key="8">
    <source>
        <dbReference type="RuleBase" id="RU364143"/>
    </source>
</evidence>
<dbReference type="PANTHER" id="PTHR13104">
    <property type="entry name" value="MED-6-RELATED"/>
    <property type="match status" value="1"/>
</dbReference>
<keyword evidence="11" id="KW-1185">Reference proteome</keyword>
<comment type="similarity">
    <text evidence="2 8">Belongs to the Mediator complex subunit 6 family.</text>
</comment>
<dbReference type="InterPro" id="IPR038566">
    <property type="entry name" value="Mediator_Med6_sf"/>
</dbReference>
<organism evidence="10 11">
    <name type="scientific">Endocarpon pusillum</name>
    <dbReference type="NCBI Taxonomy" id="364733"/>
    <lineage>
        <taxon>Eukaryota</taxon>
        <taxon>Fungi</taxon>
        <taxon>Dikarya</taxon>
        <taxon>Ascomycota</taxon>
        <taxon>Pezizomycotina</taxon>
        <taxon>Eurotiomycetes</taxon>
        <taxon>Chaetothyriomycetidae</taxon>
        <taxon>Verrucariales</taxon>
        <taxon>Verrucariaceae</taxon>
        <taxon>Endocarpon</taxon>
    </lineage>
</organism>
<gene>
    <name evidence="8" type="primary">MED6</name>
    <name evidence="10" type="ORF">GJ744_008740</name>
</gene>
<dbReference type="OrthoDB" id="344220at2759"/>
<proteinExistence type="inferred from homology"/>
<comment type="caution">
    <text evidence="10">The sequence shown here is derived from an EMBL/GenBank/DDBJ whole genome shotgun (WGS) entry which is preliminary data.</text>
</comment>
<evidence type="ECO:0000313" key="10">
    <source>
        <dbReference type="EMBL" id="KAF7513446.1"/>
    </source>
</evidence>
<evidence type="ECO:0000256" key="3">
    <source>
        <dbReference type="ARBA" id="ARBA00020634"/>
    </source>
</evidence>
<dbReference type="InterPro" id="IPR007018">
    <property type="entry name" value="Mediator_Med6"/>
</dbReference>
<dbReference type="EMBL" id="JAACFV010000005">
    <property type="protein sequence ID" value="KAF7513446.1"/>
    <property type="molecule type" value="Genomic_DNA"/>
</dbReference>
<evidence type="ECO:0000256" key="1">
    <source>
        <dbReference type="ARBA" id="ARBA00004123"/>
    </source>
</evidence>
<feature type="compositionally biased region" description="Polar residues" evidence="9">
    <location>
        <begin position="179"/>
        <end position="195"/>
    </location>
</feature>
<feature type="region of interest" description="Disordered" evidence="9">
    <location>
        <begin position="246"/>
        <end position="338"/>
    </location>
</feature>